<dbReference type="Proteomes" id="UP000252519">
    <property type="component" value="Unassembled WGS sequence"/>
</dbReference>
<keyword evidence="3" id="KW-1185">Reference proteome</keyword>
<dbReference type="EMBL" id="JOJR01000009">
    <property type="protein sequence ID" value="RCN52075.1"/>
    <property type="molecule type" value="Genomic_DNA"/>
</dbReference>
<evidence type="ECO:0000256" key="1">
    <source>
        <dbReference type="SAM" id="SignalP"/>
    </source>
</evidence>
<keyword evidence="1" id="KW-0732">Signal</keyword>
<accession>A0A368HA11</accession>
<evidence type="ECO:0000313" key="2">
    <source>
        <dbReference type="EMBL" id="RCN52075.1"/>
    </source>
</evidence>
<feature type="chain" id="PRO_5016900467" description="SCP domain-containing protein" evidence="1">
    <location>
        <begin position="18"/>
        <end position="144"/>
    </location>
</feature>
<feature type="signal peptide" evidence="1">
    <location>
        <begin position="1"/>
        <end position="17"/>
    </location>
</feature>
<organism evidence="2 3">
    <name type="scientific">Ancylostoma caninum</name>
    <name type="common">Dog hookworm</name>
    <dbReference type="NCBI Taxonomy" id="29170"/>
    <lineage>
        <taxon>Eukaryota</taxon>
        <taxon>Metazoa</taxon>
        <taxon>Ecdysozoa</taxon>
        <taxon>Nematoda</taxon>
        <taxon>Chromadorea</taxon>
        <taxon>Rhabditida</taxon>
        <taxon>Rhabditina</taxon>
        <taxon>Rhabditomorpha</taxon>
        <taxon>Strongyloidea</taxon>
        <taxon>Ancylostomatidae</taxon>
        <taxon>Ancylostomatinae</taxon>
        <taxon>Ancylostoma</taxon>
    </lineage>
</organism>
<comment type="caution">
    <text evidence="2">The sequence shown here is derived from an EMBL/GenBank/DDBJ whole genome shotgun (WGS) entry which is preliminary data.</text>
</comment>
<dbReference type="Pfam" id="PF17641">
    <property type="entry name" value="ASPRs"/>
    <property type="match status" value="1"/>
</dbReference>
<protein>
    <recommendedName>
        <fullName evidence="4">SCP domain-containing protein</fullName>
    </recommendedName>
</protein>
<reference evidence="2 3" key="1">
    <citation type="submission" date="2014-10" db="EMBL/GenBank/DDBJ databases">
        <title>Draft genome of the hookworm Ancylostoma caninum.</title>
        <authorList>
            <person name="Mitreva M."/>
        </authorList>
    </citation>
    <scope>NUCLEOTIDE SEQUENCE [LARGE SCALE GENOMIC DNA]</scope>
    <source>
        <strain evidence="2 3">Baltimore</strain>
    </source>
</reference>
<gene>
    <name evidence="2" type="ORF">ANCCAN_01863</name>
</gene>
<name>A0A368HA11_ANCCA</name>
<evidence type="ECO:0008006" key="4">
    <source>
        <dbReference type="Google" id="ProtNLM"/>
    </source>
</evidence>
<proteinExistence type="predicted"/>
<sequence length="144" mass="16848">MWFKLIAILSVIALASAVPKCYNLEDEYTMQQNVKDQIVEKVLLYAPEKDIASISDYDCELEKMAGKILEDPYKPIQFLDSIGIYPLVYSIEDTPGENMRVITHAALDDWKKYLKTIHFYTFGCNYRKEHTTHKYLCLFRHQAE</sequence>
<dbReference type="AlphaFoldDB" id="A0A368HA11"/>
<evidence type="ECO:0000313" key="3">
    <source>
        <dbReference type="Proteomes" id="UP000252519"/>
    </source>
</evidence>
<dbReference type="InterPro" id="IPR035109">
    <property type="entry name" value="ASPR"/>
</dbReference>